<gene>
    <name evidence="2" type="ORF">DJ021_00700</name>
</gene>
<dbReference type="InterPro" id="IPR016181">
    <property type="entry name" value="Acyl_CoA_acyltransferase"/>
</dbReference>
<feature type="domain" description="BioF2-like acetyltransferase" evidence="1">
    <location>
        <begin position="193"/>
        <end position="322"/>
    </location>
</feature>
<dbReference type="RefSeq" id="WP_111455697.1">
    <property type="nucleotide sequence ID" value="NZ_QFYP01000001.1"/>
</dbReference>
<dbReference type="Proteomes" id="UP000249842">
    <property type="component" value="Unassembled WGS sequence"/>
</dbReference>
<dbReference type="AlphaFoldDB" id="A0A328AW05"/>
<dbReference type="InterPro" id="IPR038740">
    <property type="entry name" value="BioF2-like_GNAT_dom"/>
</dbReference>
<accession>A0A328AW05</accession>
<dbReference type="Gene3D" id="3.40.630.30">
    <property type="match status" value="1"/>
</dbReference>
<evidence type="ECO:0000259" key="1">
    <source>
        <dbReference type="Pfam" id="PF13480"/>
    </source>
</evidence>
<dbReference type="OrthoDB" id="3034222at2"/>
<name>A0A328AW05_9CAUL</name>
<comment type="caution">
    <text evidence="2">The sequence shown here is derived from an EMBL/GenBank/DDBJ whole genome shotgun (WGS) entry which is preliminary data.</text>
</comment>
<dbReference type="SUPFAM" id="SSF55729">
    <property type="entry name" value="Acyl-CoA N-acyltransferases (Nat)"/>
    <property type="match status" value="1"/>
</dbReference>
<dbReference type="EMBL" id="QFYP01000001">
    <property type="protein sequence ID" value="RAK58425.1"/>
    <property type="molecule type" value="Genomic_DNA"/>
</dbReference>
<proteinExistence type="predicted"/>
<dbReference type="GO" id="GO:0016740">
    <property type="term" value="F:transferase activity"/>
    <property type="evidence" value="ECO:0007669"/>
    <property type="project" value="UniProtKB-KW"/>
</dbReference>
<organism evidence="2 3">
    <name type="scientific">Phenylobacterium hankyongense</name>
    <dbReference type="NCBI Taxonomy" id="1813876"/>
    <lineage>
        <taxon>Bacteria</taxon>
        <taxon>Pseudomonadati</taxon>
        <taxon>Pseudomonadota</taxon>
        <taxon>Alphaproteobacteria</taxon>
        <taxon>Caulobacterales</taxon>
        <taxon>Caulobacteraceae</taxon>
        <taxon>Phenylobacterium</taxon>
    </lineage>
</organism>
<reference evidence="3" key="1">
    <citation type="submission" date="2018-05" db="EMBL/GenBank/DDBJ databases">
        <authorList>
            <person name="Li X."/>
        </authorList>
    </citation>
    <scope>NUCLEOTIDE SEQUENCE [LARGE SCALE GENOMIC DNA]</scope>
    <source>
        <strain evidence="3">HKS-05</strain>
    </source>
</reference>
<evidence type="ECO:0000313" key="3">
    <source>
        <dbReference type="Proteomes" id="UP000249842"/>
    </source>
</evidence>
<keyword evidence="2" id="KW-0808">Transferase</keyword>
<protein>
    <submittedName>
        <fullName evidence="2">GNAT family N-acetyltransferase</fullName>
    </submittedName>
</protein>
<evidence type="ECO:0000313" key="2">
    <source>
        <dbReference type="EMBL" id="RAK58425.1"/>
    </source>
</evidence>
<sequence>MLETRVVSSIHEVGRAAWDGCFADRLEGFDYLAAVEAAGLPGFSWRYVVAEAGGKVVAAAPGFFTDYSLDTTLTEGGRRLVAAARRLAPRAFTVRLAALGSPCAEDVGLGFAPGIAADRKPELLRALLTAFEAAAAREGCGLLAIKDAPAADRGLWAALGSPSYQLAPGMPVAELDIDFPDLEGYFARLSAATRKDLRRKLKALDAVRVEVRSDIAGLETRVLELYQQTRARSNLQFEELTAAYFSGVLAALADRAFCVLYFVGDDLIGCNLLLQDDEVLLDKFFCMEGDRGPAHNLYFVSWITNVRLCLERGLRRYQSGQAGYATKLRLGSRLRGADMYFRHRRPLVNRALKWAAPLLAEDPVPMRGAA</sequence>
<keyword evidence="3" id="KW-1185">Reference proteome</keyword>
<dbReference type="Pfam" id="PF13480">
    <property type="entry name" value="Acetyltransf_6"/>
    <property type="match status" value="1"/>
</dbReference>